<dbReference type="InterPro" id="IPR036691">
    <property type="entry name" value="Endo/exonu/phosph_ase_sf"/>
</dbReference>
<reference evidence="1" key="2">
    <citation type="submission" date="2025-09" db="UniProtKB">
        <authorList>
            <consortium name="Ensembl"/>
        </authorList>
    </citation>
    <scope>IDENTIFICATION</scope>
</reference>
<dbReference type="Proteomes" id="UP000261420">
    <property type="component" value="Unplaced"/>
</dbReference>
<dbReference type="Gene3D" id="3.60.10.10">
    <property type="entry name" value="Endonuclease/exonuclease/phosphatase"/>
    <property type="match status" value="1"/>
</dbReference>
<organism evidence="1 2">
    <name type="scientific">Seriola dumerili</name>
    <name type="common">Greater amberjack</name>
    <name type="synonym">Caranx dumerili</name>
    <dbReference type="NCBI Taxonomy" id="41447"/>
    <lineage>
        <taxon>Eukaryota</taxon>
        <taxon>Metazoa</taxon>
        <taxon>Chordata</taxon>
        <taxon>Craniata</taxon>
        <taxon>Vertebrata</taxon>
        <taxon>Euteleostomi</taxon>
        <taxon>Actinopterygii</taxon>
        <taxon>Neopterygii</taxon>
        <taxon>Teleostei</taxon>
        <taxon>Neoteleostei</taxon>
        <taxon>Acanthomorphata</taxon>
        <taxon>Carangaria</taxon>
        <taxon>Carangiformes</taxon>
        <taxon>Carangidae</taxon>
        <taxon>Seriola</taxon>
    </lineage>
</organism>
<proteinExistence type="predicted"/>
<evidence type="ECO:0000313" key="2">
    <source>
        <dbReference type="Proteomes" id="UP000261420"/>
    </source>
</evidence>
<dbReference type="STRING" id="41447.ENSSDUP00000021227"/>
<evidence type="ECO:0000313" key="1">
    <source>
        <dbReference type="Ensembl" id="ENSSDUP00000021227.1"/>
    </source>
</evidence>
<dbReference type="SUPFAM" id="SSF56219">
    <property type="entry name" value="DNase I-like"/>
    <property type="match status" value="1"/>
</dbReference>
<reference evidence="1" key="1">
    <citation type="submission" date="2025-08" db="UniProtKB">
        <authorList>
            <consortium name="Ensembl"/>
        </authorList>
    </citation>
    <scope>IDENTIFICATION</scope>
</reference>
<accession>A0A3B4USA9</accession>
<protein>
    <submittedName>
        <fullName evidence="1">Uncharacterized protein</fullName>
    </submittedName>
</protein>
<name>A0A3B4USA9_SERDU</name>
<sequence>MHRWKGRRRWRTAAAVERRKRRIKVTKLVCHNVLCLQETHWDKNFEERCKKIRQGQYFSSFGSGKARGVSIILRNCVDSGAICVSKDVEGRWIKIRFTVENKQWTIMNVYAPNDEVERTHLKNVSFSSFGAYTFSIEIVTSPIDPTIITYRPMLSFISFSTLKAIPLLIKIATPLLLPYEA</sequence>
<dbReference type="AlphaFoldDB" id="A0A3B4USA9"/>
<dbReference type="Ensembl" id="ENSSDUT00000021618.1">
    <property type="protein sequence ID" value="ENSSDUP00000021227.1"/>
    <property type="gene ID" value="ENSSDUG00000015457.1"/>
</dbReference>
<keyword evidence="2" id="KW-1185">Reference proteome</keyword>